<dbReference type="Proteomes" id="UP000578112">
    <property type="component" value="Unassembled WGS sequence"/>
</dbReference>
<dbReference type="RefSeq" id="WP_184995223.1">
    <property type="nucleotide sequence ID" value="NZ_BOMK01000024.1"/>
</dbReference>
<comment type="caution">
    <text evidence="1">The sequence shown here is derived from an EMBL/GenBank/DDBJ whole genome shotgun (WGS) entry which is preliminary data.</text>
</comment>
<name>A0A7W7I0B3_9ACTN</name>
<gene>
    <name evidence="1" type="ORF">BJ971_004539</name>
</gene>
<keyword evidence="2" id="KW-1185">Reference proteome</keyword>
<protein>
    <submittedName>
        <fullName evidence="1">Uncharacterized protein</fullName>
    </submittedName>
</protein>
<accession>A0A7W7I0B3</accession>
<proteinExistence type="predicted"/>
<evidence type="ECO:0000313" key="1">
    <source>
        <dbReference type="EMBL" id="MBB4763983.1"/>
    </source>
</evidence>
<evidence type="ECO:0000313" key="2">
    <source>
        <dbReference type="Proteomes" id="UP000578112"/>
    </source>
</evidence>
<dbReference type="AlphaFoldDB" id="A0A7W7I0B3"/>
<dbReference type="EMBL" id="JACHNH010000001">
    <property type="protein sequence ID" value="MBB4763983.1"/>
    <property type="molecule type" value="Genomic_DNA"/>
</dbReference>
<sequence>MNRTTLVVPARHAGSLDIPPRALDDASDDVVWVNAPTDGLRGSHRMAVPLEARSVRKAGRFLFEWRLRPLVGWLLFAAYTAVADGYMHGSLSFLPQAVLAAVLGGWLAQASDRPRQLPYLTHTGDPVARLHPPGAPRTTVTGLGFGRALQRPGGR</sequence>
<organism evidence="1 2">
    <name type="scientific">Actinoplanes digitatis</name>
    <dbReference type="NCBI Taxonomy" id="1868"/>
    <lineage>
        <taxon>Bacteria</taxon>
        <taxon>Bacillati</taxon>
        <taxon>Actinomycetota</taxon>
        <taxon>Actinomycetes</taxon>
        <taxon>Micromonosporales</taxon>
        <taxon>Micromonosporaceae</taxon>
        <taxon>Actinoplanes</taxon>
    </lineage>
</organism>
<reference evidence="1 2" key="1">
    <citation type="submission" date="2020-08" db="EMBL/GenBank/DDBJ databases">
        <title>Sequencing the genomes of 1000 actinobacteria strains.</title>
        <authorList>
            <person name="Klenk H.-P."/>
        </authorList>
    </citation>
    <scope>NUCLEOTIDE SEQUENCE [LARGE SCALE GENOMIC DNA]</scope>
    <source>
        <strain evidence="1 2">DSM 43149</strain>
    </source>
</reference>